<dbReference type="Proteomes" id="UP000029920">
    <property type="component" value="Unassembled WGS sequence"/>
</dbReference>
<keyword evidence="1" id="KW-0175">Coiled coil</keyword>
<keyword evidence="3" id="KW-1185">Reference proteome</keyword>
<reference evidence="2 3" key="1">
    <citation type="journal article" date="2014" name="Genome Announc.">
        <title>Draft genome sequences of eight enterohepatic helicobacter species isolated from both laboratory and wild rodents.</title>
        <authorList>
            <person name="Sheh A."/>
            <person name="Shen Z."/>
            <person name="Fox J.G."/>
        </authorList>
    </citation>
    <scope>NUCLEOTIDE SEQUENCE [LARGE SCALE GENOMIC DNA]</scope>
    <source>
        <strain evidence="2 3">MIT-03-7007</strain>
    </source>
</reference>
<dbReference type="InterPro" id="IPR010982">
    <property type="entry name" value="Lambda_DNA-bd_dom_sf"/>
</dbReference>
<dbReference type="RefSeq" id="WP_034552602.1">
    <property type="nucleotide sequence ID" value="NZ_JRPC02000011.1"/>
</dbReference>
<dbReference type="AlphaFoldDB" id="A0A4U8UE79"/>
<sequence>MKLTKENFMLLINEAGFKTKKDFARFINLPYNSINNWGNNRNKFPRYVTALMIALIKSHKYDNLINSNSIALENENLRKEISDLKEKINELELRLSDFKNLQKSLGSLKEYINNV</sequence>
<evidence type="ECO:0000313" key="2">
    <source>
        <dbReference type="EMBL" id="TLE15955.1"/>
    </source>
</evidence>
<dbReference type="GO" id="GO:0003677">
    <property type="term" value="F:DNA binding"/>
    <property type="evidence" value="ECO:0007669"/>
    <property type="project" value="InterPro"/>
</dbReference>
<comment type="caution">
    <text evidence="2">The sequence shown here is derived from an EMBL/GenBank/DDBJ whole genome shotgun (WGS) entry which is preliminary data.</text>
</comment>
<organism evidence="2 3">
    <name type="scientific">Helicobacter apodemus</name>
    <dbReference type="NCBI Taxonomy" id="135569"/>
    <lineage>
        <taxon>Bacteria</taxon>
        <taxon>Pseudomonadati</taxon>
        <taxon>Campylobacterota</taxon>
        <taxon>Epsilonproteobacteria</taxon>
        <taxon>Campylobacterales</taxon>
        <taxon>Helicobacteraceae</taxon>
        <taxon>Helicobacter</taxon>
    </lineage>
</organism>
<protein>
    <submittedName>
        <fullName evidence="2">Uncharacterized protein</fullName>
    </submittedName>
</protein>
<feature type="coiled-coil region" evidence="1">
    <location>
        <begin position="67"/>
        <end position="101"/>
    </location>
</feature>
<dbReference type="Gene3D" id="1.10.260.40">
    <property type="entry name" value="lambda repressor-like DNA-binding domains"/>
    <property type="match status" value="1"/>
</dbReference>
<name>A0A4U8UE79_9HELI</name>
<accession>A0A4U8UE79</accession>
<proteinExistence type="predicted"/>
<gene>
    <name evidence="2" type="ORF">LS72_005190</name>
</gene>
<dbReference type="EMBL" id="JRPC02000011">
    <property type="protein sequence ID" value="TLE15955.1"/>
    <property type="molecule type" value="Genomic_DNA"/>
</dbReference>
<evidence type="ECO:0000256" key="1">
    <source>
        <dbReference type="SAM" id="Coils"/>
    </source>
</evidence>
<evidence type="ECO:0000313" key="3">
    <source>
        <dbReference type="Proteomes" id="UP000029920"/>
    </source>
</evidence>